<keyword evidence="1" id="KW-0732">Signal</keyword>
<dbReference type="Pfam" id="PF00561">
    <property type="entry name" value="Abhydrolase_1"/>
    <property type="match status" value="1"/>
</dbReference>
<reference evidence="3 4" key="1">
    <citation type="submission" date="2024-06" db="EMBL/GenBank/DDBJ databases">
        <authorList>
            <person name="Lee S.D."/>
        </authorList>
    </citation>
    <scope>NUCLEOTIDE SEQUENCE [LARGE SCALE GENOMIC DNA]</scope>
    <source>
        <strain evidence="3 4">N1-10</strain>
    </source>
</reference>
<dbReference type="InterPro" id="IPR050471">
    <property type="entry name" value="AB_hydrolase"/>
</dbReference>
<dbReference type="PANTHER" id="PTHR43433:SF5">
    <property type="entry name" value="AB HYDROLASE-1 DOMAIN-CONTAINING PROTEIN"/>
    <property type="match status" value="1"/>
</dbReference>
<dbReference type="SUPFAM" id="SSF53474">
    <property type="entry name" value="alpha/beta-Hydrolases"/>
    <property type="match status" value="1"/>
</dbReference>
<feature type="chain" id="PRO_5046909452" evidence="1">
    <location>
        <begin position="21"/>
        <end position="300"/>
    </location>
</feature>
<dbReference type="PANTHER" id="PTHR43433">
    <property type="entry name" value="HYDROLASE, ALPHA/BETA FOLD FAMILY PROTEIN"/>
    <property type="match status" value="1"/>
</dbReference>
<protein>
    <submittedName>
        <fullName evidence="3">Alpha/beta hydrolase</fullName>
    </submittedName>
</protein>
<dbReference type="PRINTS" id="PR00111">
    <property type="entry name" value="ABHYDROLASE"/>
</dbReference>
<dbReference type="RefSeq" id="WP_380564921.1">
    <property type="nucleotide sequence ID" value="NZ_JBEUKS010000004.1"/>
</dbReference>
<dbReference type="GO" id="GO:0016787">
    <property type="term" value="F:hydrolase activity"/>
    <property type="evidence" value="ECO:0007669"/>
    <property type="project" value="UniProtKB-KW"/>
</dbReference>
<evidence type="ECO:0000259" key="2">
    <source>
        <dbReference type="Pfam" id="PF00561"/>
    </source>
</evidence>
<dbReference type="InterPro" id="IPR029058">
    <property type="entry name" value="AB_hydrolase_fold"/>
</dbReference>
<gene>
    <name evidence="3" type="ORF">ABUW04_14565</name>
</gene>
<sequence>MIAAACCAVPAAAVTPGAGAAAASISAPAPDILTAPTLIASTAKGDVAYRTVGHGRPLLLIMGYGGSMDDWAPSFVDALAAHFRVIVFDNAGVGQTSALPAPLDVAAMAEQTSALISSLRLHRPTVLGWSMGGMIAQALAVRHPGQVGRLVLAATQAGTGRALPIPAAAAAALNSPNPAVVLSVLFPADQLAALRAYAAQITQYPNFYAAPSTVKAEQTAAIQEWMAGDDPVGHRLNRIHVPTLVADGTEDALNPAANAVLLAHGIPRSRLLLDPDAGHAFLFQDAAAFVPAVTHFANGA</sequence>
<proteinExistence type="predicted"/>
<keyword evidence="4" id="KW-1185">Reference proteome</keyword>
<dbReference type="InterPro" id="IPR000073">
    <property type="entry name" value="AB_hydrolase_1"/>
</dbReference>
<keyword evidence="3" id="KW-0378">Hydrolase</keyword>
<feature type="domain" description="AB hydrolase-1" evidence="2">
    <location>
        <begin position="57"/>
        <end position="285"/>
    </location>
</feature>
<comment type="caution">
    <text evidence="3">The sequence shown here is derived from an EMBL/GenBank/DDBJ whole genome shotgun (WGS) entry which is preliminary data.</text>
</comment>
<dbReference type="EMBL" id="JBEUKS010000004">
    <property type="protein sequence ID" value="MFC1439481.1"/>
    <property type="molecule type" value="Genomic_DNA"/>
</dbReference>
<accession>A0ABV6XMR4</accession>
<dbReference type="Proteomes" id="UP001592581">
    <property type="component" value="Unassembled WGS sequence"/>
</dbReference>
<evidence type="ECO:0000256" key="1">
    <source>
        <dbReference type="SAM" id="SignalP"/>
    </source>
</evidence>
<evidence type="ECO:0000313" key="3">
    <source>
        <dbReference type="EMBL" id="MFC1439481.1"/>
    </source>
</evidence>
<name>A0ABV6XMR4_9ACTN</name>
<evidence type="ECO:0000313" key="4">
    <source>
        <dbReference type="Proteomes" id="UP001592581"/>
    </source>
</evidence>
<feature type="signal peptide" evidence="1">
    <location>
        <begin position="1"/>
        <end position="20"/>
    </location>
</feature>
<dbReference type="Gene3D" id="3.40.50.1820">
    <property type="entry name" value="alpha/beta hydrolase"/>
    <property type="match status" value="1"/>
</dbReference>
<organism evidence="3 4">
    <name type="scientific">Streptacidiphilus jeojiensis</name>
    <dbReference type="NCBI Taxonomy" id="3229225"/>
    <lineage>
        <taxon>Bacteria</taxon>
        <taxon>Bacillati</taxon>
        <taxon>Actinomycetota</taxon>
        <taxon>Actinomycetes</taxon>
        <taxon>Kitasatosporales</taxon>
        <taxon>Streptomycetaceae</taxon>
        <taxon>Streptacidiphilus</taxon>
    </lineage>
</organism>